<dbReference type="InterPro" id="IPR027417">
    <property type="entry name" value="P-loop_NTPase"/>
</dbReference>
<accession>A0A9X2AKF2</accession>
<dbReference type="SUPFAM" id="SSF52540">
    <property type="entry name" value="P-loop containing nucleoside triphosphate hydrolases"/>
    <property type="match status" value="1"/>
</dbReference>
<proteinExistence type="predicted"/>
<name>A0A9X2AKF2_9FLAO</name>
<evidence type="ECO:0000313" key="2">
    <source>
        <dbReference type="Proteomes" id="UP001139369"/>
    </source>
</evidence>
<comment type="caution">
    <text evidence="1">The sequence shown here is derived from an EMBL/GenBank/DDBJ whole genome shotgun (WGS) entry which is preliminary data.</text>
</comment>
<dbReference type="EMBL" id="JAKQYM010000018">
    <property type="protein sequence ID" value="MCI2230396.1"/>
    <property type="molecule type" value="Genomic_DNA"/>
</dbReference>
<dbReference type="RefSeq" id="WP_242179503.1">
    <property type="nucleotide sequence ID" value="NZ_JAKQYM010000018.1"/>
</dbReference>
<protein>
    <submittedName>
        <fullName evidence="1">Uncharacterized protein</fullName>
    </submittedName>
</protein>
<evidence type="ECO:0000313" key="1">
    <source>
        <dbReference type="EMBL" id="MCI2230396.1"/>
    </source>
</evidence>
<dbReference type="Proteomes" id="UP001139369">
    <property type="component" value="Unassembled WGS sequence"/>
</dbReference>
<keyword evidence="2" id="KW-1185">Reference proteome</keyword>
<dbReference type="AlphaFoldDB" id="A0A9X2AKF2"/>
<sequence length="559" mass="63472">MDTEDKYGKGFIQKAIEIAIQKLKDENIEVTLDFGFRKTPGTPLLIDEMLKKSTESDMVIVDLTFTSAKEWLDAELLEEDATHSWLGVPKGKRKLSPNPNVLLETGYAWAKKGTYRTLAVMNDAFGSPEELPVDLIGFRWGITYNLNETNYDTRKAVRKELANDLYNAIKDAINAEASHQIEKWSPFKINQQLDRYHSYSFVFTPELEDIIKKLRSFLINYKGPIRIAGVSGSGKTRLVYEVFRKNGKFEADELENSILYYDLKGTTYQDISNKVADLTNLNQLKVVIIDNCSEEIHERIAKDFFSTELRLVTIEPNSKKSEKVFPNIFIDENIRKTVFHNIFNSKFPSTNVSQLYNTLDGDLNKLVSVIVSDVEEEDIVKSVIDLLTIIIGQVNVDIGAIKLLIAVSLFKKVGATGSYSYQIEIIRTTFVKCPKEKLNELISFLVSKDLIIIKGDYILANAFEKELIDHWKSQALENINEIVLNVSNNSLWSNFSDKFFDVLKNDDSGDYINSLNSVDGVLKDSSFIDTNEGGEFVNLLADYFPSLALDVIKSKIERL</sequence>
<gene>
    <name evidence="1" type="ORF">MC378_14550</name>
</gene>
<organism evidence="1 2">
    <name type="scientific">Polaribacter marinus</name>
    <dbReference type="NCBI Taxonomy" id="2916838"/>
    <lineage>
        <taxon>Bacteria</taxon>
        <taxon>Pseudomonadati</taxon>
        <taxon>Bacteroidota</taxon>
        <taxon>Flavobacteriia</taxon>
        <taxon>Flavobacteriales</taxon>
        <taxon>Flavobacteriaceae</taxon>
    </lineage>
</organism>
<reference evidence="1" key="1">
    <citation type="submission" date="2022-02" db="EMBL/GenBank/DDBJ databases">
        <title>Polaribacter sp. MSW13, isolated from seawater.</title>
        <authorList>
            <person name="Kristyanto S."/>
            <person name="Jung J."/>
            <person name="Jeon C.O."/>
        </authorList>
    </citation>
    <scope>NUCLEOTIDE SEQUENCE</scope>
    <source>
        <strain evidence="1">MSW13</strain>
    </source>
</reference>